<gene>
    <name evidence="1" type="ORF">AWM70_09900</name>
</gene>
<dbReference type="KEGG" id="pyg:AWM70_09900"/>
<dbReference type="STRING" id="1462996.AWM70_09900"/>
<protein>
    <recommendedName>
        <fullName evidence="3">Nucleotidyltransferase family protein</fullName>
    </recommendedName>
</protein>
<accession>A0A1B1N0A5</accession>
<dbReference type="EMBL" id="CP014167">
    <property type="protein sequence ID" value="ANS74870.1"/>
    <property type="molecule type" value="Genomic_DNA"/>
</dbReference>
<dbReference type="Gene3D" id="3.30.460.40">
    <property type="match status" value="1"/>
</dbReference>
<reference evidence="1 2" key="1">
    <citation type="submission" date="2016-01" db="EMBL/GenBank/DDBJ databases">
        <title>Complete Genome Sequence of Paenibacillus yonginensis DCY84, a novel Plant Growth-Promoting Bacteria with Elicitation of Induced Systemic Resistance.</title>
        <authorList>
            <person name="Kim Y.J."/>
            <person name="Yang D.C."/>
            <person name="Sukweenadhi J."/>
        </authorList>
    </citation>
    <scope>NUCLEOTIDE SEQUENCE [LARGE SCALE GENOMIC DNA]</scope>
    <source>
        <strain evidence="1 2">DCY84</strain>
    </source>
</reference>
<keyword evidence="2" id="KW-1185">Reference proteome</keyword>
<evidence type="ECO:0008006" key="3">
    <source>
        <dbReference type="Google" id="ProtNLM"/>
    </source>
</evidence>
<evidence type="ECO:0000313" key="1">
    <source>
        <dbReference type="EMBL" id="ANS74870.1"/>
    </source>
</evidence>
<dbReference type="AlphaFoldDB" id="A0A1B1N0A5"/>
<evidence type="ECO:0000313" key="2">
    <source>
        <dbReference type="Proteomes" id="UP000092573"/>
    </source>
</evidence>
<proteinExistence type="predicted"/>
<sequence>MLENYIKHKSLVPNPGLEHALSAVTELVRPAGVKWLAGGSVGLWLQGVPLNAPPRDIDIYAEQPAASLIHIQLEAWATDEPRWDESGIYASLLSHYEIEGYTLELVGGFEVRTSLADYKVEVEQVLEAAAFEIIPGLKVMPLAHELIFNLLRGRPDRYRAIAAQINAKPDKHIPLLKQIALRRGWSLQQQKEMNKLACLQGWLD</sequence>
<name>A0A1B1N0A5_9BACL</name>
<dbReference type="Proteomes" id="UP000092573">
    <property type="component" value="Chromosome"/>
</dbReference>
<dbReference type="InterPro" id="IPR043519">
    <property type="entry name" value="NT_sf"/>
</dbReference>
<organism evidence="1 2">
    <name type="scientific">Paenibacillus yonginensis</name>
    <dbReference type="NCBI Taxonomy" id="1462996"/>
    <lineage>
        <taxon>Bacteria</taxon>
        <taxon>Bacillati</taxon>
        <taxon>Bacillota</taxon>
        <taxon>Bacilli</taxon>
        <taxon>Bacillales</taxon>
        <taxon>Paenibacillaceae</taxon>
        <taxon>Paenibacillus</taxon>
    </lineage>
</organism>
<dbReference type="SUPFAM" id="SSF81301">
    <property type="entry name" value="Nucleotidyltransferase"/>
    <property type="match status" value="1"/>
</dbReference>